<reference evidence="1" key="1">
    <citation type="journal article" date="2014" name="Front. Microbiol.">
        <title>High frequency of phylogenetically diverse reductive dehalogenase-homologous genes in deep subseafloor sedimentary metagenomes.</title>
        <authorList>
            <person name="Kawai M."/>
            <person name="Futagami T."/>
            <person name="Toyoda A."/>
            <person name="Takaki Y."/>
            <person name="Nishi S."/>
            <person name="Hori S."/>
            <person name="Arai W."/>
            <person name="Tsubouchi T."/>
            <person name="Morono Y."/>
            <person name="Uchiyama I."/>
            <person name="Ito T."/>
            <person name="Fujiyama A."/>
            <person name="Inagaki F."/>
            <person name="Takami H."/>
        </authorList>
    </citation>
    <scope>NUCLEOTIDE SEQUENCE</scope>
    <source>
        <strain evidence="1">Expedition CK06-06</strain>
    </source>
</reference>
<dbReference type="EMBL" id="BARV01007661">
    <property type="protein sequence ID" value="GAI11013.1"/>
    <property type="molecule type" value="Genomic_DNA"/>
</dbReference>
<accession>X1KWF1</accession>
<proteinExistence type="predicted"/>
<evidence type="ECO:0000313" key="1">
    <source>
        <dbReference type="EMBL" id="GAI11013.1"/>
    </source>
</evidence>
<dbReference type="AlphaFoldDB" id="X1KWF1"/>
<name>X1KWF1_9ZZZZ</name>
<organism evidence="1">
    <name type="scientific">marine sediment metagenome</name>
    <dbReference type="NCBI Taxonomy" id="412755"/>
    <lineage>
        <taxon>unclassified sequences</taxon>
        <taxon>metagenomes</taxon>
        <taxon>ecological metagenomes</taxon>
    </lineage>
</organism>
<gene>
    <name evidence="1" type="ORF">S06H3_15560</name>
</gene>
<protein>
    <submittedName>
        <fullName evidence="1">Uncharacterized protein</fullName>
    </submittedName>
</protein>
<sequence length="257" mass="29249">MVNNYSSLCDDFYLDMHVNTELNLPTQRDTILAFFERIQKRFPSMGCFYRRENNEYCLEEDHNVGQYRWVTLEIDRIGSGVVNPSSFEDVYNQDRLVLELIPYMLSVSHLDIDSLDITFAMDFDYTGNHDEVIAEALLAQSAFNCLLDLPQARPIGFSPTVVVALSDDCRTQARISVESKTTPDLIGGYGPGKKGQSLDEAVSLFFTIRQYPPSAGKFDTLKSFENQCRLAEELMARKIVPNFVQPLTDVIAQKRLM</sequence>
<comment type="caution">
    <text evidence="1">The sequence shown here is derived from an EMBL/GenBank/DDBJ whole genome shotgun (WGS) entry which is preliminary data.</text>
</comment>